<dbReference type="InterPro" id="IPR001547">
    <property type="entry name" value="Glyco_hydro_5"/>
</dbReference>
<evidence type="ECO:0000256" key="5">
    <source>
        <dbReference type="SAM" id="MobiDB-lite"/>
    </source>
</evidence>
<evidence type="ECO:0000256" key="4">
    <source>
        <dbReference type="ARBA" id="ARBA00022801"/>
    </source>
</evidence>
<protein>
    <recommendedName>
        <fullName evidence="7">Glycoside hydrolase family 5 domain-containing protein</fullName>
    </recommendedName>
</protein>
<keyword evidence="9" id="KW-1185">Reference proteome</keyword>
<feature type="compositionally biased region" description="Low complexity" evidence="5">
    <location>
        <begin position="380"/>
        <end position="437"/>
    </location>
</feature>
<keyword evidence="3 6" id="KW-0732">Signal</keyword>
<feature type="region of interest" description="Disordered" evidence="5">
    <location>
        <begin position="380"/>
        <end position="508"/>
    </location>
</feature>
<evidence type="ECO:0000313" key="8">
    <source>
        <dbReference type="EMBL" id="KAG7388481.1"/>
    </source>
</evidence>
<feature type="chain" id="PRO_5035911661" description="Glycoside hydrolase family 5 domain-containing protein" evidence="6">
    <location>
        <begin position="23"/>
        <end position="508"/>
    </location>
</feature>
<feature type="signal peptide" evidence="6">
    <location>
        <begin position="1"/>
        <end position="22"/>
    </location>
</feature>
<evidence type="ECO:0000256" key="1">
    <source>
        <dbReference type="ARBA" id="ARBA00004613"/>
    </source>
</evidence>
<evidence type="ECO:0000256" key="6">
    <source>
        <dbReference type="SAM" id="SignalP"/>
    </source>
</evidence>
<evidence type="ECO:0000256" key="3">
    <source>
        <dbReference type="ARBA" id="ARBA00022729"/>
    </source>
</evidence>
<comment type="subcellular location">
    <subcellularLocation>
        <location evidence="1">Secreted</location>
    </subcellularLocation>
</comment>
<dbReference type="Proteomes" id="UP000693981">
    <property type="component" value="Unassembled WGS sequence"/>
</dbReference>
<organism evidence="8 9">
    <name type="scientific">Phytophthora boehmeriae</name>
    <dbReference type="NCBI Taxonomy" id="109152"/>
    <lineage>
        <taxon>Eukaryota</taxon>
        <taxon>Sar</taxon>
        <taxon>Stramenopiles</taxon>
        <taxon>Oomycota</taxon>
        <taxon>Peronosporomycetes</taxon>
        <taxon>Peronosporales</taxon>
        <taxon>Peronosporaceae</taxon>
        <taxon>Phytophthora</taxon>
    </lineage>
</organism>
<dbReference type="PANTHER" id="PTHR31451:SF39">
    <property type="entry name" value="MANNAN ENDO-1,4-BETA-MANNOSIDASE 1"/>
    <property type="match status" value="1"/>
</dbReference>
<dbReference type="PANTHER" id="PTHR31451">
    <property type="match status" value="1"/>
</dbReference>
<dbReference type="OrthoDB" id="406631at2759"/>
<gene>
    <name evidence="8" type="ORF">PHYBOEH_007853</name>
</gene>
<keyword evidence="4" id="KW-0378">Hydrolase</keyword>
<dbReference type="GO" id="GO:0000272">
    <property type="term" value="P:polysaccharide catabolic process"/>
    <property type="evidence" value="ECO:0007669"/>
    <property type="project" value="InterPro"/>
</dbReference>
<evidence type="ECO:0000259" key="7">
    <source>
        <dbReference type="Pfam" id="PF26410"/>
    </source>
</evidence>
<name>A0A8T1W581_9STRA</name>
<feature type="domain" description="Glycoside hydrolase family 5" evidence="7">
    <location>
        <begin position="23"/>
        <end position="323"/>
    </location>
</feature>
<dbReference type="InterPro" id="IPR045053">
    <property type="entry name" value="MAN-like"/>
</dbReference>
<dbReference type="GO" id="GO:0005576">
    <property type="term" value="C:extracellular region"/>
    <property type="evidence" value="ECO:0007669"/>
    <property type="project" value="UniProtKB-SubCell"/>
</dbReference>
<comment type="caution">
    <text evidence="8">The sequence shown here is derived from an EMBL/GenBank/DDBJ whole genome shotgun (WGS) entry which is preliminary data.</text>
</comment>
<evidence type="ECO:0000313" key="9">
    <source>
        <dbReference type="Proteomes" id="UP000693981"/>
    </source>
</evidence>
<feature type="compositionally biased region" description="Low complexity" evidence="5">
    <location>
        <begin position="445"/>
        <end position="496"/>
    </location>
</feature>
<keyword evidence="2" id="KW-0964">Secreted</keyword>
<dbReference type="GO" id="GO:0016985">
    <property type="term" value="F:mannan endo-1,4-beta-mannosidase activity"/>
    <property type="evidence" value="ECO:0007669"/>
    <property type="project" value="TreeGrafter"/>
</dbReference>
<dbReference type="AlphaFoldDB" id="A0A8T1W581"/>
<dbReference type="Pfam" id="PF26410">
    <property type="entry name" value="GH5_mannosidase"/>
    <property type="match status" value="1"/>
</dbReference>
<dbReference type="EMBL" id="JAGDFL010000441">
    <property type="protein sequence ID" value="KAG7388481.1"/>
    <property type="molecule type" value="Genomic_DNA"/>
</dbReference>
<reference evidence="8" key="1">
    <citation type="submission" date="2021-02" db="EMBL/GenBank/DDBJ databases">
        <authorList>
            <person name="Palmer J.M."/>
        </authorList>
    </citation>
    <scope>NUCLEOTIDE SEQUENCE</scope>
    <source>
        <strain evidence="8">SCRP23</strain>
    </source>
</reference>
<proteinExistence type="predicted"/>
<evidence type="ECO:0000256" key="2">
    <source>
        <dbReference type="ARBA" id="ARBA00022525"/>
    </source>
</evidence>
<accession>A0A8T1W581</accession>
<sequence length="508" mass="53799">MKVLSTVSAVLASSLIAQSANAGFVTTSSTAFEKDGEPFYVFGTNAYWASEITWSEANLKTIFSTMAKNDLTVCRLWGFADLTEAGTAPWNIVYQLWENGKPTVNTGDNGLGYFDLVVAAAKAAGVKLVVPFVNNWSDYGGIDVYVKQLGGTYHDDFYTNTKIKAAYKNFVKTFVNRYKDEETIMAWQLCNECRCAGSGGDSGLKESGNCTTTTLTDWITEMSSYIKTLDSNHLVASGSEGFMNTDKSVYLYSGPSGVDFDANLAIDSIDYGSYHAYPDSWGVETAEAKSWGVQWIDDHTASGTKAGKPVVLEEYGVKPLDSAAYVAWSDEVLLKKSHMQYWQFGVKSLDTTDDGYTIYDTDTLFTSAIAKAAAKFAALGGSSTNSTSSATTTTTAPSTASVAGEASTDTEPSVTDSSTTDDSAASTDDGSTAESTEASSDDTTEPSATGSTASTSASTDASSDATPSTASSQSSTPTTTDAPETPTTTSAPSTDNTSDKCSVRRRRA</sequence>